<evidence type="ECO:0000313" key="2">
    <source>
        <dbReference type="Proteomes" id="UP001626550"/>
    </source>
</evidence>
<proteinExistence type="predicted"/>
<protein>
    <recommendedName>
        <fullName evidence="3">FPL domain-containing protein</fullName>
    </recommendedName>
</protein>
<dbReference type="Proteomes" id="UP001626550">
    <property type="component" value="Unassembled WGS sequence"/>
</dbReference>
<gene>
    <name evidence="1" type="ORF">Ciccas_003451</name>
</gene>
<evidence type="ECO:0008006" key="3">
    <source>
        <dbReference type="Google" id="ProtNLM"/>
    </source>
</evidence>
<name>A0ABD2QES9_9PLAT</name>
<organism evidence="1 2">
    <name type="scientific">Cichlidogyrus casuarinus</name>
    <dbReference type="NCBI Taxonomy" id="1844966"/>
    <lineage>
        <taxon>Eukaryota</taxon>
        <taxon>Metazoa</taxon>
        <taxon>Spiralia</taxon>
        <taxon>Lophotrochozoa</taxon>
        <taxon>Platyhelminthes</taxon>
        <taxon>Monogenea</taxon>
        <taxon>Monopisthocotylea</taxon>
        <taxon>Dactylogyridea</taxon>
        <taxon>Ancyrocephalidae</taxon>
        <taxon>Cichlidogyrus</taxon>
    </lineage>
</organism>
<evidence type="ECO:0000313" key="1">
    <source>
        <dbReference type="EMBL" id="KAL3317893.1"/>
    </source>
</evidence>
<sequence length="427" mass="48597">MRRRIDSTLELLNGTLFNNDNVALFVADLQENAASVAFLRAFAEQCDGNVTVFRWFIRVMHHSLENFSSIEQLLEILLLTPACDMSDLVQPLKNRGLHFMEAPAIVTNLLSVLHSIDKKQFDELCQFVSGHISHQPDNVTLGLLANLNPSEFTYSSLAKLFTYLLQDQRNVKNVARYHLITGHLSSILSFFRYPEQRRNILDILNNLFQVLTETVAPDTDPQLLFNFLDRGAVFAPRQIVRLLRSIHKTSIDLLAHFVRVNTRHVALAPTFYVQLSQSSLFRIKPRPDISKPLLPKAFLLSSWINLVELCPNEGQLVVYLEEGDASYRAAASVDRFLDASCTLWYHLCLDVDTVTKVLLLSHSENFSPSGCQYLSTGFQCAKVPLQFQRECKREKKFSPSAWIMVKCVSSEDCKSIKVLINWLGFNV</sequence>
<dbReference type="EMBL" id="JBJKFK010000313">
    <property type="protein sequence ID" value="KAL3317893.1"/>
    <property type="molecule type" value="Genomic_DNA"/>
</dbReference>
<accession>A0ABD2QES9</accession>
<reference evidence="1 2" key="1">
    <citation type="submission" date="2024-11" db="EMBL/GenBank/DDBJ databases">
        <title>Adaptive evolution of stress response genes in parasites aligns with host niche diversity.</title>
        <authorList>
            <person name="Hahn C."/>
            <person name="Resl P."/>
        </authorList>
    </citation>
    <scope>NUCLEOTIDE SEQUENCE [LARGE SCALE GENOMIC DNA]</scope>
    <source>
        <strain evidence="1">EGGRZ-B1_66</strain>
        <tissue evidence="1">Body</tissue>
    </source>
</reference>
<dbReference type="AlphaFoldDB" id="A0ABD2QES9"/>
<comment type="caution">
    <text evidence="1">The sequence shown here is derived from an EMBL/GenBank/DDBJ whole genome shotgun (WGS) entry which is preliminary data.</text>
</comment>
<keyword evidence="2" id="KW-1185">Reference proteome</keyword>